<dbReference type="EMBL" id="JAKKDV010000002">
    <property type="protein sequence ID" value="MCF7560575.1"/>
    <property type="molecule type" value="Genomic_DNA"/>
</dbReference>
<accession>A0ABS9IJ62</accession>
<evidence type="ECO:0000313" key="1">
    <source>
        <dbReference type="EMBL" id="MCF7560575.1"/>
    </source>
</evidence>
<dbReference type="RefSeq" id="WP_237231251.1">
    <property type="nucleotide sequence ID" value="NZ_JAKKDV010000002.1"/>
</dbReference>
<dbReference type="Proteomes" id="UP001200022">
    <property type="component" value="Unassembled WGS sequence"/>
</dbReference>
<protein>
    <submittedName>
        <fullName evidence="1">Uncharacterized protein</fullName>
    </submittedName>
</protein>
<organism evidence="1 2">
    <name type="scientific">Flaviramulus multivorans</name>
    <dbReference type="NCBI Taxonomy" id="1304750"/>
    <lineage>
        <taxon>Bacteria</taxon>
        <taxon>Pseudomonadati</taxon>
        <taxon>Bacteroidota</taxon>
        <taxon>Flavobacteriia</taxon>
        <taxon>Flavobacteriales</taxon>
        <taxon>Flavobacteriaceae</taxon>
        <taxon>Flaviramulus</taxon>
    </lineage>
</organism>
<name>A0ABS9IJ62_9FLAO</name>
<comment type="caution">
    <text evidence="1">The sequence shown here is derived from an EMBL/GenBank/DDBJ whole genome shotgun (WGS) entry which is preliminary data.</text>
</comment>
<gene>
    <name evidence="1" type="ORF">L3X39_07990</name>
</gene>
<evidence type="ECO:0000313" key="2">
    <source>
        <dbReference type="Proteomes" id="UP001200022"/>
    </source>
</evidence>
<proteinExistence type="predicted"/>
<keyword evidence="2" id="KW-1185">Reference proteome</keyword>
<sequence length="239" mass="27261">MKILILSGIVAFIAFSVWSAKRNGATTQYKSEPKKVLTEQDKAIDFGYKIVWIAVKTDNKSKLSKILELKNLRPSNWKSGIENAYNNSVFITPQVGDWTLAVGMGLPLGDSQESIAKLEKLLNKLSSEFGEAHFYGTHRVVEYHNWMKSVNGKMERIYSYVGESMENIKVYGTPTIPEKELNLFNSLSEEAKMDEYWEREDLDYADEELVMKIAENWSINPTKLTERTDIKSELGMVGK</sequence>
<reference evidence="1 2" key="1">
    <citation type="submission" date="2022-01" db="EMBL/GenBank/DDBJ databases">
        <title>Draft genome sequence of Sabulilitoribacter multivorans KCTC 32326.</title>
        <authorList>
            <person name="Oh J.-S."/>
        </authorList>
    </citation>
    <scope>NUCLEOTIDE SEQUENCE [LARGE SCALE GENOMIC DNA]</scope>
    <source>
        <strain evidence="1 2">M-M16</strain>
    </source>
</reference>